<comment type="similarity">
    <text evidence="3">Belongs to the binding-protein-dependent transport system permease family. HisMQ subfamily.</text>
</comment>
<feature type="transmembrane region" description="Helical" evidence="10">
    <location>
        <begin position="59"/>
        <end position="82"/>
    </location>
</feature>
<dbReference type="GO" id="GO:0043190">
    <property type="term" value="C:ATP-binding cassette (ABC) transporter complex"/>
    <property type="evidence" value="ECO:0007669"/>
    <property type="project" value="InterPro"/>
</dbReference>
<dbReference type="Pfam" id="PF00528">
    <property type="entry name" value="BPD_transp_1"/>
    <property type="match status" value="1"/>
</dbReference>
<reference evidence="12 13" key="1">
    <citation type="submission" date="2017-03" db="EMBL/GenBank/DDBJ databases">
        <authorList>
            <person name="Safronova V.I."/>
            <person name="Sazanova A.L."/>
            <person name="Chirak E.R."/>
        </authorList>
    </citation>
    <scope>NUCLEOTIDE SEQUENCE [LARGE SCALE GENOMIC DNA]</scope>
    <source>
        <strain evidence="12 13">Opo-243</strain>
    </source>
</reference>
<feature type="transmembrane region" description="Helical" evidence="10">
    <location>
        <begin position="131"/>
        <end position="148"/>
    </location>
</feature>
<dbReference type="PROSITE" id="PS50928">
    <property type="entry name" value="ABC_TM1"/>
    <property type="match status" value="1"/>
</dbReference>
<keyword evidence="8 10" id="KW-1133">Transmembrane helix</keyword>
<keyword evidence="13" id="KW-1185">Reference proteome</keyword>
<evidence type="ECO:0000256" key="2">
    <source>
        <dbReference type="ARBA" id="ARBA00004429"/>
    </source>
</evidence>
<keyword evidence="5" id="KW-1003">Cell membrane</keyword>
<dbReference type="EMBL" id="MZXW01000050">
    <property type="protein sequence ID" value="RXT36424.1"/>
    <property type="molecule type" value="Genomic_DNA"/>
</dbReference>
<keyword evidence="9 10" id="KW-0472">Membrane</keyword>
<evidence type="ECO:0000256" key="5">
    <source>
        <dbReference type="ARBA" id="ARBA00022475"/>
    </source>
</evidence>
<accession>A0A4Q1ULS7</accession>
<dbReference type="AlphaFoldDB" id="A0A4Q1ULS7"/>
<dbReference type="InterPro" id="IPR010065">
    <property type="entry name" value="AA_ABC_transptr_permease_3TM"/>
</dbReference>
<dbReference type="InterPro" id="IPR035906">
    <property type="entry name" value="MetI-like_sf"/>
</dbReference>
<dbReference type="NCBIfam" id="TIGR01726">
    <property type="entry name" value="HEQRo_perm_3TM"/>
    <property type="match status" value="1"/>
</dbReference>
<feature type="transmembrane region" description="Helical" evidence="10">
    <location>
        <begin position="88"/>
        <end position="110"/>
    </location>
</feature>
<evidence type="ECO:0000313" key="12">
    <source>
        <dbReference type="EMBL" id="RXT36424.1"/>
    </source>
</evidence>
<evidence type="ECO:0000256" key="10">
    <source>
        <dbReference type="RuleBase" id="RU363032"/>
    </source>
</evidence>
<evidence type="ECO:0000313" key="13">
    <source>
        <dbReference type="Proteomes" id="UP000290819"/>
    </source>
</evidence>
<evidence type="ECO:0000256" key="7">
    <source>
        <dbReference type="ARBA" id="ARBA00022970"/>
    </source>
</evidence>
<evidence type="ECO:0000256" key="4">
    <source>
        <dbReference type="ARBA" id="ARBA00022448"/>
    </source>
</evidence>
<evidence type="ECO:0000256" key="1">
    <source>
        <dbReference type="ARBA" id="ARBA00003159"/>
    </source>
</evidence>
<dbReference type="CDD" id="cd06261">
    <property type="entry name" value="TM_PBP2"/>
    <property type="match status" value="1"/>
</dbReference>
<name>A0A4Q1ULS7_9BRAD</name>
<dbReference type="Proteomes" id="UP000290819">
    <property type="component" value="Unassembled WGS sequence"/>
</dbReference>
<comment type="caution">
    <text evidence="12">The sequence shown here is derived from an EMBL/GenBank/DDBJ whole genome shotgun (WGS) entry which is preliminary data.</text>
</comment>
<dbReference type="PANTHER" id="PTHR30614:SF20">
    <property type="entry name" value="GLUTAMINE TRANSPORT SYSTEM PERMEASE PROTEIN GLNP"/>
    <property type="match status" value="1"/>
</dbReference>
<feature type="transmembrane region" description="Helical" evidence="10">
    <location>
        <begin position="194"/>
        <end position="213"/>
    </location>
</feature>
<dbReference type="GO" id="GO:0006865">
    <property type="term" value="P:amino acid transport"/>
    <property type="evidence" value="ECO:0007669"/>
    <property type="project" value="UniProtKB-KW"/>
</dbReference>
<dbReference type="InterPro" id="IPR000515">
    <property type="entry name" value="MetI-like"/>
</dbReference>
<comment type="subcellular location">
    <subcellularLocation>
        <location evidence="2">Cell inner membrane</location>
        <topology evidence="2">Multi-pass membrane protein</topology>
    </subcellularLocation>
    <subcellularLocation>
        <location evidence="10">Cell membrane</location>
        <topology evidence="10">Multi-pass membrane protein</topology>
    </subcellularLocation>
</comment>
<dbReference type="InterPro" id="IPR043429">
    <property type="entry name" value="ArtM/GltK/GlnP/TcyL/YhdX-like"/>
</dbReference>
<evidence type="ECO:0000256" key="3">
    <source>
        <dbReference type="ARBA" id="ARBA00010072"/>
    </source>
</evidence>
<evidence type="ECO:0000256" key="6">
    <source>
        <dbReference type="ARBA" id="ARBA00022692"/>
    </source>
</evidence>
<organism evidence="12 13">
    <name type="scientific">Bradyrhizobium betae</name>
    <dbReference type="NCBI Taxonomy" id="244734"/>
    <lineage>
        <taxon>Bacteria</taxon>
        <taxon>Pseudomonadati</taxon>
        <taxon>Pseudomonadota</taxon>
        <taxon>Alphaproteobacteria</taxon>
        <taxon>Hyphomicrobiales</taxon>
        <taxon>Nitrobacteraceae</taxon>
        <taxon>Bradyrhizobium</taxon>
    </lineage>
</organism>
<evidence type="ECO:0000259" key="11">
    <source>
        <dbReference type="PROSITE" id="PS50928"/>
    </source>
</evidence>
<protein>
    <submittedName>
        <fullName evidence="12">Polar amino acid ABC transporter permease</fullName>
    </submittedName>
</protein>
<dbReference type="RefSeq" id="WP_129274567.1">
    <property type="nucleotide sequence ID" value="NZ_MZXW01000050.1"/>
</dbReference>
<dbReference type="SUPFAM" id="SSF161098">
    <property type="entry name" value="MetI-like"/>
    <property type="match status" value="1"/>
</dbReference>
<keyword evidence="4 10" id="KW-0813">Transport</keyword>
<keyword evidence="7" id="KW-0029">Amino-acid transport</keyword>
<dbReference type="GO" id="GO:0022857">
    <property type="term" value="F:transmembrane transporter activity"/>
    <property type="evidence" value="ECO:0007669"/>
    <property type="project" value="InterPro"/>
</dbReference>
<comment type="function">
    <text evidence="1">Part of the binding-protein-dependent transport system for glutamine; probably responsible for the translocation of the substrate across the membrane.</text>
</comment>
<gene>
    <name evidence="12" type="ORF">B5V03_32700</name>
</gene>
<feature type="transmembrane region" description="Helical" evidence="10">
    <location>
        <begin position="25"/>
        <end position="52"/>
    </location>
</feature>
<evidence type="ECO:0000256" key="8">
    <source>
        <dbReference type="ARBA" id="ARBA00022989"/>
    </source>
</evidence>
<dbReference type="Gene3D" id="1.10.3720.10">
    <property type="entry name" value="MetI-like"/>
    <property type="match status" value="1"/>
</dbReference>
<feature type="domain" description="ABC transmembrane type-1" evidence="11">
    <location>
        <begin position="25"/>
        <end position="213"/>
    </location>
</feature>
<dbReference type="PANTHER" id="PTHR30614">
    <property type="entry name" value="MEMBRANE COMPONENT OF AMINO ACID ABC TRANSPORTER"/>
    <property type="match status" value="1"/>
</dbReference>
<dbReference type="OrthoDB" id="7190458at2"/>
<evidence type="ECO:0000256" key="9">
    <source>
        <dbReference type="ARBA" id="ARBA00023136"/>
    </source>
</evidence>
<keyword evidence="6 10" id="KW-0812">Transmembrane</keyword>
<proteinExistence type="inferred from homology"/>
<sequence>MQALLDNFADIDALMRVYPLLLQGLLYTALLAAVALPLGLLLGLVVAVAYSFHHRWVNIALLVYIDLFRAFPVVVLLILVFYGLPFLGLTLGGFAAAVFAIVLNNSGYYGEIFRAGIESVPRGQYDAARALGFKPLHVVVYIVLPQAVRNVLAPLASNSLELIKTTSIGALVALPELLRSARVAQEQTYNPTPLMAAAVIFFVLLYPIARWVARLERQALVSR</sequence>